<comment type="caution">
    <text evidence="2">The sequence shown here is derived from an EMBL/GenBank/DDBJ whole genome shotgun (WGS) entry which is preliminary data.</text>
</comment>
<organism evidence="2 3">
    <name type="scientific">Parelaphostrongylus tenuis</name>
    <name type="common">Meningeal worm</name>
    <dbReference type="NCBI Taxonomy" id="148309"/>
    <lineage>
        <taxon>Eukaryota</taxon>
        <taxon>Metazoa</taxon>
        <taxon>Ecdysozoa</taxon>
        <taxon>Nematoda</taxon>
        <taxon>Chromadorea</taxon>
        <taxon>Rhabditida</taxon>
        <taxon>Rhabditina</taxon>
        <taxon>Rhabditomorpha</taxon>
        <taxon>Strongyloidea</taxon>
        <taxon>Metastrongylidae</taxon>
        <taxon>Parelaphostrongylus</taxon>
    </lineage>
</organism>
<protein>
    <submittedName>
        <fullName evidence="2">Uncharacterized protein</fullName>
    </submittedName>
</protein>
<dbReference type="EMBL" id="JAHQIW010004359">
    <property type="protein sequence ID" value="KAJ1362064.1"/>
    <property type="molecule type" value="Genomic_DNA"/>
</dbReference>
<sequence>MGLGPPGKLDKDEGHRSTNETVNVETRLSGSISFSALEKKHVSRFFDVLEIQALGALPPDALISSILGQFSINVSYEPMECPGVSTTQPEEVKMNMTRRRCIIVDSTVTAICTAIGNVGGMCDNPLMNETTHIIMSNWSRMMWQAVVNRAVRMLASGSFASNCFSATATVGGNWNWPNFYLTKNYCSNGNKFSSHMGFDLSE</sequence>
<accession>A0AAD5QUJ7</accession>
<reference evidence="2" key="1">
    <citation type="submission" date="2021-06" db="EMBL/GenBank/DDBJ databases">
        <title>Parelaphostrongylus tenuis whole genome reference sequence.</title>
        <authorList>
            <person name="Garwood T.J."/>
            <person name="Larsen P.A."/>
            <person name="Fountain-Jones N.M."/>
            <person name="Garbe J.R."/>
            <person name="Macchietto M.G."/>
            <person name="Kania S.A."/>
            <person name="Gerhold R.W."/>
            <person name="Richards J.E."/>
            <person name="Wolf T.M."/>
        </authorList>
    </citation>
    <scope>NUCLEOTIDE SEQUENCE</scope>
    <source>
        <strain evidence="2">MNPRO001-30</strain>
        <tissue evidence="2">Meninges</tissue>
    </source>
</reference>
<proteinExistence type="predicted"/>
<dbReference type="AlphaFoldDB" id="A0AAD5QUJ7"/>
<name>A0AAD5QUJ7_PARTN</name>
<feature type="region of interest" description="Disordered" evidence="1">
    <location>
        <begin position="1"/>
        <end position="21"/>
    </location>
</feature>
<feature type="compositionally biased region" description="Basic and acidic residues" evidence="1">
    <location>
        <begin position="8"/>
        <end position="18"/>
    </location>
</feature>
<dbReference type="Proteomes" id="UP001196413">
    <property type="component" value="Unassembled WGS sequence"/>
</dbReference>
<gene>
    <name evidence="2" type="ORF">KIN20_021474</name>
</gene>
<evidence type="ECO:0000313" key="3">
    <source>
        <dbReference type="Proteomes" id="UP001196413"/>
    </source>
</evidence>
<keyword evidence="3" id="KW-1185">Reference proteome</keyword>
<evidence type="ECO:0000256" key="1">
    <source>
        <dbReference type="SAM" id="MobiDB-lite"/>
    </source>
</evidence>
<evidence type="ECO:0000313" key="2">
    <source>
        <dbReference type="EMBL" id="KAJ1362064.1"/>
    </source>
</evidence>